<comment type="subcellular location">
    <subcellularLocation>
        <location evidence="3">Peroxisome</location>
    </subcellularLocation>
</comment>
<dbReference type="SMART" id="SM00955">
    <property type="entry name" value="RNB"/>
    <property type="match status" value="1"/>
</dbReference>
<dbReference type="Pfam" id="PF14749">
    <property type="entry name" value="Acyl-CoA_ox_N"/>
    <property type="match status" value="1"/>
</dbReference>
<comment type="subunit">
    <text evidence="14">Heteropentamer composed of five different subunits.</text>
</comment>
<dbReference type="SUPFAM" id="SSF47203">
    <property type="entry name" value="Acyl-CoA dehydrogenase C-terminal domain-like"/>
    <property type="match status" value="2"/>
</dbReference>
<dbReference type="Pfam" id="PF22924">
    <property type="entry name" value="ACOX_C_alpha1"/>
    <property type="match status" value="1"/>
</dbReference>
<dbReference type="InterPro" id="IPR046373">
    <property type="entry name" value="Acyl-CoA_Oxase/DH_mid-dom_sf"/>
</dbReference>
<feature type="region of interest" description="Disordered" evidence="16">
    <location>
        <begin position="1241"/>
        <end position="1277"/>
    </location>
</feature>
<dbReference type="Gene3D" id="3.40.50.1000">
    <property type="entry name" value="HAD superfamily/HAD-like"/>
    <property type="match status" value="1"/>
</dbReference>
<evidence type="ECO:0000313" key="18">
    <source>
        <dbReference type="EMBL" id="PKI84693.1"/>
    </source>
</evidence>
<dbReference type="SUPFAM" id="SSF56645">
    <property type="entry name" value="Acyl-CoA dehydrogenase NM domain-like"/>
    <property type="match status" value="1"/>
</dbReference>
<proteinExistence type="inferred from homology"/>
<gene>
    <name evidence="18" type="ORF">MVES_001141</name>
</gene>
<evidence type="ECO:0000313" key="19">
    <source>
        <dbReference type="Proteomes" id="UP000232875"/>
    </source>
</evidence>
<dbReference type="Gene3D" id="2.40.50.700">
    <property type="match status" value="1"/>
</dbReference>
<dbReference type="EMBL" id="KZ454988">
    <property type="protein sequence ID" value="PKI84693.1"/>
    <property type="molecule type" value="Genomic_DNA"/>
</dbReference>
<dbReference type="InterPro" id="IPR037069">
    <property type="entry name" value="AcylCoA_DH/ox_N_sf"/>
</dbReference>
<dbReference type="Pfam" id="PF17849">
    <property type="entry name" value="OB_Dis3"/>
    <property type="match status" value="1"/>
</dbReference>
<feature type="region of interest" description="Disordered" evidence="16">
    <location>
        <begin position="1001"/>
        <end position="1028"/>
    </location>
</feature>
<dbReference type="GO" id="GO:0003997">
    <property type="term" value="F:acyl-CoA oxidase activity"/>
    <property type="evidence" value="ECO:0007669"/>
    <property type="project" value="UniProtKB-EC"/>
</dbReference>
<accession>A0A2N1JDS4</accession>
<dbReference type="InterPro" id="IPR036412">
    <property type="entry name" value="HAD-like_sf"/>
</dbReference>
<dbReference type="GO" id="GO:0055088">
    <property type="term" value="P:lipid homeostasis"/>
    <property type="evidence" value="ECO:0007669"/>
    <property type="project" value="TreeGrafter"/>
</dbReference>
<dbReference type="GO" id="GO:0004540">
    <property type="term" value="F:RNA nuclease activity"/>
    <property type="evidence" value="ECO:0007669"/>
    <property type="project" value="InterPro"/>
</dbReference>
<dbReference type="SUPFAM" id="SSF56784">
    <property type="entry name" value="HAD-like"/>
    <property type="match status" value="1"/>
</dbReference>
<feature type="region of interest" description="Disordered" evidence="16">
    <location>
        <begin position="1547"/>
        <end position="1571"/>
    </location>
</feature>
<dbReference type="Pfam" id="PF02770">
    <property type="entry name" value="Acyl-CoA_dh_M"/>
    <property type="match status" value="1"/>
</dbReference>
<dbReference type="FunFam" id="1.10.540.10:FF:000018">
    <property type="entry name" value="Acyl-coenzyme A oxidase"/>
    <property type="match status" value="1"/>
</dbReference>
<dbReference type="GO" id="GO:0005777">
    <property type="term" value="C:peroxisome"/>
    <property type="evidence" value="ECO:0007669"/>
    <property type="project" value="UniProtKB-SubCell"/>
</dbReference>
<evidence type="ECO:0000256" key="12">
    <source>
        <dbReference type="ARBA" id="ARBA00023098"/>
    </source>
</evidence>
<dbReference type="OrthoDB" id="538336at2759"/>
<dbReference type="Pfam" id="PF00773">
    <property type="entry name" value="RNB"/>
    <property type="match status" value="1"/>
</dbReference>
<dbReference type="FunFam" id="2.40.50.700:FF:000002">
    <property type="entry name" value="Cell wall biogenesis protein"/>
    <property type="match status" value="1"/>
</dbReference>
<evidence type="ECO:0000256" key="14">
    <source>
        <dbReference type="ARBA" id="ARBA00063271"/>
    </source>
</evidence>
<keyword evidence="9" id="KW-0274">FAD</keyword>
<evidence type="ECO:0000256" key="8">
    <source>
        <dbReference type="ARBA" id="ARBA00022630"/>
    </source>
</evidence>
<evidence type="ECO:0000256" key="7">
    <source>
        <dbReference type="ARBA" id="ARBA00012870"/>
    </source>
</evidence>
<dbReference type="SUPFAM" id="SSF50249">
    <property type="entry name" value="Nucleic acid-binding proteins"/>
    <property type="match status" value="2"/>
</dbReference>
<comment type="cofactor">
    <cofactor evidence="2">
        <name>FAD</name>
        <dbReference type="ChEBI" id="CHEBI:57692"/>
    </cofactor>
</comment>
<evidence type="ECO:0000256" key="11">
    <source>
        <dbReference type="ARBA" id="ARBA00023002"/>
    </source>
</evidence>
<dbReference type="InterPro" id="IPR036250">
    <property type="entry name" value="AcylCo_DH-like_C"/>
</dbReference>
<dbReference type="InterPro" id="IPR006091">
    <property type="entry name" value="Acyl-CoA_Oxase/DH_mid-dom"/>
</dbReference>
<evidence type="ECO:0000256" key="1">
    <source>
        <dbReference type="ARBA" id="ARBA00001201"/>
    </source>
</evidence>
<dbReference type="FunFam" id="1.20.140.10:FF:000015">
    <property type="entry name" value="Acyl-coenzyme A oxidase"/>
    <property type="match status" value="1"/>
</dbReference>
<feature type="compositionally biased region" description="Polar residues" evidence="16">
    <location>
        <begin position="1143"/>
        <end position="1154"/>
    </location>
</feature>
<feature type="compositionally biased region" description="Basic and acidic residues" evidence="16">
    <location>
        <begin position="1551"/>
        <end position="1570"/>
    </location>
</feature>
<evidence type="ECO:0000256" key="15">
    <source>
        <dbReference type="SAM" id="Coils"/>
    </source>
</evidence>
<evidence type="ECO:0000256" key="5">
    <source>
        <dbReference type="ARBA" id="ARBA00005785"/>
    </source>
</evidence>
<dbReference type="Pfam" id="PF17877">
    <property type="entry name" value="Dis3l2_C_term"/>
    <property type="match status" value="1"/>
</dbReference>
<feature type="region of interest" description="Disordered" evidence="16">
    <location>
        <begin position="1130"/>
        <end position="1158"/>
    </location>
</feature>
<dbReference type="InterPro" id="IPR023214">
    <property type="entry name" value="HAD_sf"/>
</dbReference>
<name>A0A2N1JDS4_9BASI</name>
<dbReference type="Gene3D" id="1.10.540.10">
    <property type="entry name" value="Acyl-CoA dehydrogenase/oxidase, N-terminal domain"/>
    <property type="match status" value="1"/>
</dbReference>
<dbReference type="PANTHER" id="PTHR10909:SF352">
    <property type="entry name" value="ACYL-COENZYME A OXIDASE-LIKE PROTEIN"/>
    <property type="match status" value="1"/>
</dbReference>
<dbReference type="FunFam" id="1.20.140.10:FF:000013">
    <property type="entry name" value="Acyl-coenzyme A oxidase"/>
    <property type="match status" value="1"/>
</dbReference>
<keyword evidence="8" id="KW-0285">Flavoprotein</keyword>
<dbReference type="InterPro" id="IPR055060">
    <property type="entry name" value="ACOX_C_alpha1"/>
</dbReference>
<dbReference type="FunFam" id="2.40.110.10:FF:000003">
    <property type="entry name" value="Acyl-coenzyme A oxidase"/>
    <property type="match status" value="1"/>
</dbReference>
<dbReference type="GO" id="GO:0005504">
    <property type="term" value="F:fatty acid binding"/>
    <property type="evidence" value="ECO:0007669"/>
    <property type="project" value="TreeGrafter"/>
</dbReference>
<dbReference type="GO" id="GO:0003723">
    <property type="term" value="F:RNA binding"/>
    <property type="evidence" value="ECO:0007669"/>
    <property type="project" value="InterPro"/>
</dbReference>
<sequence>METMRKERENPLFNVHNMSVAVHGGESALALKERVQLEMERDPRFFNDDIYDLTKEQIRERTFIKTSTILANFANESLDDFVARLQVVAVADPAFWTRFGVHLGLFTNAVRSGSTSGQFGYWVSKGMINLRNFYGCFGMTELEHGSNVAGLQTTATLDENSDEFVIHTPNLGATKWWIGGAAHSATHCSVFAQLIVKGKYYGTKTFVVPLRNPETYDLLPGVTIGDIGKKMGRDGIDNGYIQFTNVRIPRAYMLMRYTQVTRDGQVFEPPLQQLTYAALLSGRTNMVSDAGNIGKKATTIAIRYAAVRRQFKSDPNCKYETQLLDYPIHQRRILPLMAQSVAFGFTSLELTNMLNATNQALDALEPGDPKLEETMDMLKATHTTSSGLKAFCTWATLGAIEVCRQSLGGHGYSAYTGLASLYSDFAVHCTWEGDNTILALQAGRALVTSYLESKEGKHQGEALCYLNNLDECLNDKCQNEEQLLSLEGIEKGWLTATAHFVKLAATEYENLLSKGLNREQAYEQCSQQRFAAASVHTVGFIFRRFCSGIRAMPDSDDGVKNSLSLLAQLYGLWQMEEKGAFFLRSGWLSPNLFDYVTKRVTELCGEVRKFAVPMVDSFAFSDHILNSPMGRYDGNIYESYFARVQRNNPSNLPHPYFERLIKPLLSRSIPDSEDVEEAIGLDEEIEEIHTERREAEDAQKKWNQQGQLPLLVVLDLNGTLRQKLWDKRDQIRVPIGAAPSGTHFWLRQRSNHGSHCVVNPPATPVALMIWSSATGLNVERMVERCVSRTLQRALFQRIWSRETLVLDKNMSRKTDTIKDLTVVWDELNSWNTYLTHRETEHDLPQFVPRALASARLRRYMLLEPESQSSLSDTEKFIAESIHRAEAGAESVYGPVVLTPWGPHNTLLVDDSWLKARSQPLNHMCIPNYSEEDASLYFDYLQKGEQGSADPGLDCCLLQLVGMLEALQTVPDVRDLISTPRFSFTDSNEDWKKNGIAALQKPPAQMWSKDEHSFPGTTPNPTSSDPEQMAADRVQRINSSQEQLLQAQLQQLGIGTTDSMLDSLHNPSAYQTPFLAADASPLRNIPQGSAQWNMPMNGLSSNTPWNPTPMPPLQHRRGASDVNAAFRFPSSQPAYQRADDLPPRTSSPSYTSGMEQQRQALQQQIDQLQLQQEQLLRQQNFVSLLPSVHEYASPPRGAHRRIQSHSATTGLGAFDLLSQRSAYADARSGWNAAPGMVPFAESTSRSNFSFPPRRTTSESVGARHGAVGSEVPPRGHTRHASYQLASELSPEYLIAGGGMLHLATMGTNNEFSDDSFTESPAKHNRSSSMSSALLSWRPGTPNADPLQNLSQAQAQLAALHRSRQQAGPGTHSRSASYSGGRTPSQGQVRKALFGSYLPQASLPPLLLTGKLVVGILRVNKRNRSDAWVTTEVLEHDIFISGSKDRNRALEGDLVAVELLDPQEVWQTKRDKVDKKKRKEESQADCAPDSRRMEKVRDDIEVEGALLGLVADEEESENSPPALAGHVVAIVERTPGQIFPGTLALLRPSSAATKEKQQTERHADEKEPEKASRPKIIWFRPSDKRVPLIAIPADQAPPDFWDESPAFNTCLFVAGIKRWPITSLHPFGAMVDRLGQIGTLEAEFEALLRTHCNALASAFSEAALKSIAQCKVPAHEYADRASFGPTQGSPTSKAAVFSLQDNRLQDTAFSVEIRDDAFCVGVHIADVCAHVRPGSALDREAKKRGETVDLVHKAYDMLPPALGERVGLHPGKDRLAYSVVFTLANDDAEVWIGKSVVHVQERLTEAALDARTSPPFQQLKQYTSRLRAERIAQGALLHTRPHLAFALDKHGSPTAVHVVQHSTHELILRANRAIAFRIAAALPNAALLLRQDAPQGRAMDALCSQLRALGIQEAVSTATLPSIIASLDAPARNVADALLANAMDAPKFYCTGMVDIAKFAHYTLPAPLYTQCCAPLHSYADLCVQRQLETVLQNATQDAESVAKIAQQSNSKHQATLAAKAQCEHLYLCQLICTWSAMHGLLRRTATVMAVSKTFFDILIPDLGVEKRIYLDCLPLETYTYDAPRSCLYLTWRRGIHSLQYFSTSVHDAHIAQLWATLQDSVQTAPHEGETLQHIRPLAQLEVYIAAELEKSPPILKVFAENPFAR</sequence>
<dbReference type="InterPro" id="IPR041505">
    <property type="entry name" value="Dis3_CSD2"/>
</dbReference>
<dbReference type="Gene3D" id="2.40.110.10">
    <property type="entry name" value="Butyryl-CoA Dehydrogenase, subunit A, domain 2"/>
    <property type="match status" value="1"/>
</dbReference>
<dbReference type="GO" id="GO:0071949">
    <property type="term" value="F:FAD binding"/>
    <property type="evidence" value="ECO:0007669"/>
    <property type="project" value="InterPro"/>
</dbReference>
<evidence type="ECO:0000256" key="16">
    <source>
        <dbReference type="SAM" id="MobiDB-lite"/>
    </source>
</evidence>
<dbReference type="Pfam" id="PF01756">
    <property type="entry name" value="ACOX"/>
    <property type="match status" value="1"/>
</dbReference>
<comment type="catalytic activity">
    <reaction evidence="1">
        <text>a 2,3-saturated acyl-CoA + O2 = a (2E)-enoyl-CoA + H2O2</text>
        <dbReference type="Rhea" id="RHEA:38959"/>
        <dbReference type="ChEBI" id="CHEBI:15379"/>
        <dbReference type="ChEBI" id="CHEBI:16240"/>
        <dbReference type="ChEBI" id="CHEBI:58856"/>
        <dbReference type="ChEBI" id="CHEBI:65111"/>
        <dbReference type="EC" id="1.3.3.6"/>
    </reaction>
</comment>
<dbReference type="Proteomes" id="UP000232875">
    <property type="component" value="Unassembled WGS sequence"/>
</dbReference>
<keyword evidence="13" id="KW-0576">Peroxisome</keyword>
<dbReference type="InterPro" id="IPR041093">
    <property type="entry name" value="Dis3l2-like_C"/>
</dbReference>
<comment type="similarity">
    <text evidence="5">Belongs to the RNR ribonuclease family.</text>
</comment>
<dbReference type="InterPro" id="IPR001900">
    <property type="entry name" value="RNase_II/R"/>
</dbReference>
<keyword evidence="19" id="KW-1185">Reference proteome</keyword>
<feature type="compositionally biased region" description="Low complexity" evidence="16">
    <location>
        <begin position="1345"/>
        <end position="1358"/>
    </location>
</feature>
<evidence type="ECO:0000256" key="10">
    <source>
        <dbReference type="ARBA" id="ARBA00022832"/>
    </source>
</evidence>
<dbReference type="Gene3D" id="2.40.50.140">
    <property type="entry name" value="Nucleic acid-binding proteins"/>
    <property type="match status" value="1"/>
</dbReference>
<dbReference type="InterPro" id="IPR009100">
    <property type="entry name" value="AcylCoA_DH/oxidase_NM_dom_sf"/>
</dbReference>
<feature type="region of interest" description="Disordered" evidence="16">
    <location>
        <begin position="1467"/>
        <end position="1492"/>
    </location>
</feature>
<protein>
    <recommendedName>
        <fullName evidence="7">acyl-CoA oxidase</fullName>
        <ecNumber evidence="7">1.3.3.6</ecNumber>
    </recommendedName>
</protein>
<keyword evidence="11" id="KW-0560">Oxidoreductase</keyword>
<evidence type="ECO:0000256" key="13">
    <source>
        <dbReference type="ARBA" id="ARBA00023140"/>
    </source>
</evidence>
<organism evidence="18 19">
    <name type="scientific">Malassezia vespertilionis</name>
    <dbReference type="NCBI Taxonomy" id="2020962"/>
    <lineage>
        <taxon>Eukaryota</taxon>
        <taxon>Fungi</taxon>
        <taxon>Dikarya</taxon>
        <taxon>Basidiomycota</taxon>
        <taxon>Ustilaginomycotina</taxon>
        <taxon>Malasseziomycetes</taxon>
        <taxon>Malasseziales</taxon>
        <taxon>Malasseziaceae</taxon>
        <taxon>Malassezia</taxon>
    </lineage>
</organism>
<dbReference type="InterPro" id="IPR002655">
    <property type="entry name" value="Acyl-CoA_oxidase_C"/>
</dbReference>
<feature type="region of interest" description="Disordered" evidence="16">
    <location>
        <begin position="1312"/>
        <end position="1383"/>
    </location>
</feature>
<keyword evidence="12" id="KW-0443">Lipid metabolism</keyword>
<evidence type="ECO:0000256" key="6">
    <source>
        <dbReference type="ARBA" id="ARBA00006288"/>
    </source>
</evidence>
<dbReference type="Gene3D" id="2.40.50.690">
    <property type="match status" value="1"/>
</dbReference>
<dbReference type="InterPro" id="IPR012258">
    <property type="entry name" value="Acyl-CoA_oxidase"/>
</dbReference>
<comment type="pathway">
    <text evidence="4">Lipid metabolism; peroxisomal fatty acid beta-oxidation.</text>
</comment>
<reference evidence="18 19" key="1">
    <citation type="submission" date="2017-10" db="EMBL/GenBank/DDBJ databases">
        <title>A novel species of cold-tolerant Malassezia isolated from bats.</title>
        <authorList>
            <person name="Lorch J.M."/>
            <person name="Palmer J.M."/>
            <person name="Vanderwolf K.J."/>
            <person name="Schmidt K.Z."/>
            <person name="Verant M.L."/>
            <person name="Weller T.J."/>
            <person name="Blehert D.S."/>
        </authorList>
    </citation>
    <scope>NUCLEOTIDE SEQUENCE [LARGE SCALE GENOMIC DNA]</scope>
    <source>
        <strain evidence="18 19">NWHC:44797-103</strain>
    </source>
</reference>
<feature type="domain" description="RNB" evidence="17">
    <location>
        <begin position="1697"/>
        <end position="1992"/>
    </location>
</feature>
<dbReference type="Gene3D" id="1.20.140.10">
    <property type="entry name" value="Butyryl-CoA Dehydrogenase, subunit A, domain 3"/>
    <property type="match status" value="2"/>
</dbReference>
<dbReference type="GO" id="GO:0033540">
    <property type="term" value="P:fatty acid beta-oxidation using acyl-CoA oxidase"/>
    <property type="evidence" value="ECO:0007669"/>
    <property type="project" value="UniProtKB-UniPathway"/>
</dbReference>
<feature type="compositionally biased region" description="Low complexity" evidence="16">
    <location>
        <begin position="1325"/>
        <end position="1334"/>
    </location>
</feature>
<dbReference type="InterPro" id="IPR012340">
    <property type="entry name" value="NA-bd_OB-fold"/>
</dbReference>
<feature type="compositionally biased region" description="Polar residues" evidence="16">
    <location>
        <begin position="1370"/>
        <end position="1383"/>
    </location>
</feature>
<evidence type="ECO:0000256" key="3">
    <source>
        <dbReference type="ARBA" id="ARBA00004275"/>
    </source>
</evidence>
<evidence type="ECO:0000259" key="17">
    <source>
        <dbReference type="SMART" id="SM00955"/>
    </source>
</evidence>
<keyword evidence="15" id="KW-0175">Coiled coil</keyword>
<dbReference type="InterPro" id="IPR029320">
    <property type="entry name" value="Acyl-CoA_ox_N"/>
</dbReference>
<dbReference type="STRING" id="2020962.A0A2N1JDS4"/>
<feature type="coiled-coil region" evidence="15">
    <location>
        <begin position="678"/>
        <end position="705"/>
    </location>
</feature>
<dbReference type="EC" id="1.3.3.6" evidence="7"/>
<evidence type="ECO:0000256" key="9">
    <source>
        <dbReference type="ARBA" id="ARBA00022827"/>
    </source>
</evidence>
<comment type="similarity">
    <text evidence="6">Belongs to the acyl-CoA oxidase family.</text>
</comment>
<dbReference type="PANTHER" id="PTHR10909">
    <property type="entry name" value="ELECTRON TRANSPORT OXIDOREDUCTASE"/>
    <property type="match status" value="1"/>
</dbReference>
<evidence type="ECO:0000256" key="2">
    <source>
        <dbReference type="ARBA" id="ARBA00001974"/>
    </source>
</evidence>
<dbReference type="UniPathway" id="UPA00661"/>
<evidence type="ECO:0000256" key="4">
    <source>
        <dbReference type="ARBA" id="ARBA00004846"/>
    </source>
</evidence>
<keyword evidence="10" id="KW-0276">Fatty acid metabolism</keyword>
<feature type="compositionally biased region" description="Polar residues" evidence="16">
    <location>
        <begin position="1014"/>
        <end position="1025"/>
    </location>
</feature>